<gene>
    <name evidence="1" type="ORF">Langgrundblatt2_BL20014</name>
</gene>
<reference evidence="1" key="1">
    <citation type="journal article" date="2022" name="Viruses">
        <title>Isolation of novel Xanthomonas phages for the plant pathogens X. translucens and X. campestris.</title>
        <authorList>
            <person name="Erdrich S.H."/>
            <person name="Sharma V."/>
            <person name="Schurr U."/>
            <person name="Arsova B."/>
            <person name="Frunzke J."/>
        </authorList>
    </citation>
    <scope>NUCLEOTIDE SEQUENCE</scope>
</reference>
<protein>
    <submittedName>
        <fullName evidence="1">Ribonucleotide-diphosphate reductase</fullName>
    </submittedName>
</protein>
<proteinExistence type="predicted"/>
<dbReference type="EMBL" id="ON189043">
    <property type="protein sequence ID" value="URA06845.1"/>
    <property type="molecule type" value="Genomic_DNA"/>
</dbReference>
<dbReference type="Proteomes" id="UP001056424">
    <property type="component" value="Segment"/>
</dbReference>
<evidence type="ECO:0000313" key="2">
    <source>
        <dbReference type="Proteomes" id="UP001056424"/>
    </source>
</evidence>
<evidence type="ECO:0000313" key="1">
    <source>
        <dbReference type="EMBL" id="URA06845.1"/>
    </source>
</evidence>
<organism evidence="1 2">
    <name type="scientific">Xanthomonas phage Langgrundblatt2</name>
    <dbReference type="NCBI Taxonomy" id="2939129"/>
    <lineage>
        <taxon>Viruses</taxon>
        <taxon>Duplodnaviria</taxon>
        <taxon>Heunggongvirae</taxon>
        <taxon>Uroviricota</taxon>
        <taxon>Caudoviricetes</taxon>
        <taxon>Stanbaylleyvirinae</taxon>
        <taxon>Shirevirus</taxon>
        <taxon>Shirevirus langgrundblatt2</taxon>
    </lineage>
</organism>
<sequence length="100" mass="10976">MCIKCKNREMLADVAGQVLDMSDALIDAFQLIEALKAKGGTLDEREQKCYDRLSRYVRGQDAEAPAEGEGVTVQVVTVDSPDQLDAVIQALQGRKPRSTH</sequence>
<name>A0A9E7E0Y2_9CAUD</name>
<keyword evidence="2" id="KW-1185">Reference proteome</keyword>
<accession>A0A9E7E0Y2</accession>